<dbReference type="PATRIC" id="fig|698738.3.peg.329"/>
<feature type="transmembrane region" description="Helical" evidence="4">
    <location>
        <begin position="459"/>
        <end position="485"/>
    </location>
</feature>
<keyword evidence="7" id="KW-1185">Reference proteome</keyword>
<dbReference type="AlphaFoldDB" id="R4YQX7"/>
<dbReference type="PANTHER" id="PTHR30224:SF4">
    <property type="entry name" value="ELECTRON TRANSPORT PROTEIN YCCM-RELATED"/>
    <property type="match status" value="1"/>
</dbReference>
<feature type="transmembrane region" description="Helical" evidence="4">
    <location>
        <begin position="603"/>
        <end position="621"/>
    </location>
</feature>
<reference evidence="6 7" key="1">
    <citation type="journal article" date="2013" name="Nat. Commun.">
        <title>Genome sequence and functional genomic analysis of the oil-degrading bacterium Oleispira antarctica.</title>
        <authorList>
            <person name="Kube M."/>
            <person name="Chernikova T.N."/>
            <person name="Al-Ramahi Y."/>
            <person name="Beloqui A."/>
            <person name="Lopez-Cortez N."/>
            <person name="Guazzaroni M.E."/>
            <person name="Heipieper H.J."/>
            <person name="Klages S."/>
            <person name="Kotsyurbenko O.R."/>
            <person name="Langer I."/>
            <person name="Nechitaylo T.Y."/>
            <person name="Lunsdorf H."/>
            <person name="Fernandez M."/>
            <person name="Juarez S."/>
            <person name="Ciordia S."/>
            <person name="Singer A."/>
            <person name="Kagan O."/>
            <person name="Egorova O."/>
            <person name="Petit P.A."/>
            <person name="Stogios P."/>
            <person name="Kim Y."/>
            <person name="Tchigvintsev A."/>
            <person name="Flick R."/>
            <person name="Denaro R."/>
            <person name="Genovese M."/>
            <person name="Albar J.P."/>
            <person name="Reva O.N."/>
            <person name="Martinez-Gomariz M."/>
            <person name="Tran H."/>
            <person name="Ferrer M."/>
            <person name="Savchenko A."/>
            <person name="Yakunin A.F."/>
            <person name="Yakimov M.M."/>
            <person name="Golyshina O.V."/>
            <person name="Reinhardt R."/>
            <person name="Golyshin P.N."/>
        </authorList>
    </citation>
    <scope>NUCLEOTIDE SEQUENCE [LARGE SCALE GENOMIC DNA]</scope>
</reference>
<name>R4YQX7_OLEAN</name>
<keyword evidence="3 4" id="KW-0472">Membrane</keyword>
<dbReference type="SUPFAM" id="SSF54862">
    <property type="entry name" value="4Fe-4S ferredoxins"/>
    <property type="match status" value="1"/>
</dbReference>
<evidence type="ECO:0000313" key="7">
    <source>
        <dbReference type="Proteomes" id="UP000032749"/>
    </source>
</evidence>
<dbReference type="PIRSF" id="PIRSF036354">
    <property type="entry name" value="NosR"/>
    <property type="match status" value="1"/>
</dbReference>
<evidence type="ECO:0000313" key="6">
    <source>
        <dbReference type="EMBL" id="CCK74494.1"/>
    </source>
</evidence>
<dbReference type="EMBL" id="FO203512">
    <property type="protein sequence ID" value="CCK74494.1"/>
    <property type="molecule type" value="Genomic_DNA"/>
</dbReference>
<keyword evidence="4" id="KW-1133">Transmembrane helix</keyword>
<evidence type="ECO:0000256" key="1">
    <source>
        <dbReference type="ARBA" id="ARBA00004236"/>
    </source>
</evidence>
<protein>
    <submittedName>
        <fullName evidence="6">Regulator of nitric oxide reductase transcription</fullName>
    </submittedName>
</protein>
<dbReference type="SMART" id="SM00900">
    <property type="entry name" value="FMN_bind"/>
    <property type="match status" value="1"/>
</dbReference>
<dbReference type="PANTHER" id="PTHR30224">
    <property type="entry name" value="ELECTRON TRANSPORT PROTEIN"/>
    <property type="match status" value="1"/>
</dbReference>
<dbReference type="InterPro" id="IPR007329">
    <property type="entry name" value="FMN-bd"/>
</dbReference>
<keyword evidence="2" id="KW-1003">Cell membrane</keyword>
<dbReference type="KEGG" id="oai:OLEAN_C03180"/>
<evidence type="ECO:0000256" key="4">
    <source>
        <dbReference type="SAM" id="Phobius"/>
    </source>
</evidence>
<dbReference type="STRING" id="698738.OLEAN_C03180"/>
<feature type="transmembrane region" description="Helical" evidence="4">
    <location>
        <begin position="426"/>
        <end position="447"/>
    </location>
</feature>
<gene>
    <name evidence="6" type="primary">nosR</name>
    <name evidence="6" type="ORF">OLEAN_C03180</name>
</gene>
<dbReference type="InterPro" id="IPR017896">
    <property type="entry name" value="4Fe4S_Fe-S-bd"/>
</dbReference>
<dbReference type="GO" id="GO:0010181">
    <property type="term" value="F:FMN binding"/>
    <property type="evidence" value="ECO:0007669"/>
    <property type="project" value="InterPro"/>
</dbReference>
<proteinExistence type="predicted"/>
<dbReference type="HOGENOM" id="CLU_013077_0_0_6"/>
<dbReference type="InterPro" id="IPR052378">
    <property type="entry name" value="NosR_regulator"/>
</dbReference>
<dbReference type="Pfam" id="PF12801">
    <property type="entry name" value="Fer4_5"/>
    <property type="match status" value="2"/>
</dbReference>
<feature type="transmembrane region" description="Helical" evidence="4">
    <location>
        <begin position="563"/>
        <end position="583"/>
    </location>
</feature>
<dbReference type="InterPro" id="IPR011399">
    <property type="entry name" value="NosR"/>
</dbReference>
<keyword evidence="4" id="KW-0812">Transmembrane</keyword>
<organism evidence="6 7">
    <name type="scientific">Oleispira antarctica RB-8</name>
    <dbReference type="NCBI Taxonomy" id="698738"/>
    <lineage>
        <taxon>Bacteria</taxon>
        <taxon>Pseudomonadati</taxon>
        <taxon>Pseudomonadota</taxon>
        <taxon>Gammaproteobacteria</taxon>
        <taxon>Oceanospirillales</taxon>
        <taxon>Oceanospirillaceae</taxon>
        <taxon>Oleispira</taxon>
    </lineage>
</organism>
<evidence type="ECO:0000256" key="2">
    <source>
        <dbReference type="ARBA" id="ARBA00022475"/>
    </source>
</evidence>
<sequence length="720" mass="81399">MNKSYNLTPSKSVFLFLLFAFFSTISFAGGLIISPVKPAEPFIEAAFPDATTIGVKSEVVKEGDLPMWTIKKDDDVIGYAFETDDIALIPAYSGEPVNSLVSMDTAGKIISVHVLEHHEPILLIGIPEQKLHDFTDQYAGFMSTDLVKIGGQKAGGSIHIDGLSGATVTVMVVNLGIMRSAKEVAKHLGIIEVLEEDVQPIASIKQDVFQPADWTKLTGDGSIRRLLLKNSQVEDSFTGTDGELTKPLSAEEANESFIDLYYTQLNIPTIGRNLIGDSEYEWLQSQLKEGEHALALMGNGFSFKGSGYVRGGIFDRIQIHQGDNVFSFRDLDQYRVNDIYAEGAPHFTEMSIFIIRDHHLFDPGSEWEIELLVRRQTGPLDSIFSSFKTQYLPIEAYLSRPIVEVKEDLTDLPMWQQIWIEKQLPVTILIISMILIIIVIFLQDWLVTFPRFLHTFRRAFLIYTVLFVGWYSLGQVSVVNVLTFMKALMSDFHWQTFLLDPIIFCLWVFIAVTILLWGRGIFCGWLCPFGALQELVGELAVKLKIPQYVVPFAIHERLWAVKYLILLALFGMSLESLQTAEVYAEVEPFKTVFLLNFDRDWPFILYASALILVSVFSRKVYCRYVCPLGAAIAIPSGVRLFDWLKRRKECGEPCQLCAVECEIGAIEKNGEINLRECHHCLDCQVTYHNENKCPPLILKQKKLKRQKLKATPAEPIRIVE</sequence>
<evidence type="ECO:0000259" key="5">
    <source>
        <dbReference type="SMART" id="SM00900"/>
    </source>
</evidence>
<dbReference type="GO" id="GO:0005886">
    <property type="term" value="C:plasma membrane"/>
    <property type="evidence" value="ECO:0007669"/>
    <property type="project" value="UniProtKB-SubCell"/>
</dbReference>
<comment type="subcellular location">
    <subcellularLocation>
        <location evidence="1">Cell membrane</location>
    </subcellularLocation>
</comment>
<dbReference type="NCBIfam" id="NF046105">
    <property type="entry name" value="TransRegNosR"/>
    <property type="match status" value="1"/>
</dbReference>
<feature type="domain" description="FMN-binding" evidence="5">
    <location>
        <begin position="91"/>
        <end position="184"/>
    </location>
</feature>
<dbReference type="GO" id="GO:0003677">
    <property type="term" value="F:DNA binding"/>
    <property type="evidence" value="ECO:0007669"/>
    <property type="project" value="InterPro"/>
</dbReference>
<dbReference type="Proteomes" id="UP000032749">
    <property type="component" value="Chromosome"/>
</dbReference>
<accession>R4YQX7</accession>
<feature type="transmembrane region" description="Helical" evidence="4">
    <location>
        <begin position="497"/>
        <end position="517"/>
    </location>
</feature>
<evidence type="ECO:0000256" key="3">
    <source>
        <dbReference type="ARBA" id="ARBA00023136"/>
    </source>
</evidence>
<dbReference type="GO" id="GO:0045893">
    <property type="term" value="P:positive regulation of DNA-templated transcription"/>
    <property type="evidence" value="ECO:0007669"/>
    <property type="project" value="InterPro"/>
</dbReference>
<dbReference type="Pfam" id="PF04205">
    <property type="entry name" value="FMN_bind"/>
    <property type="match status" value="1"/>
</dbReference>